<evidence type="ECO:0000313" key="3">
    <source>
        <dbReference type="Proteomes" id="UP001528850"/>
    </source>
</evidence>
<dbReference type="SUPFAM" id="SSF51445">
    <property type="entry name" value="(Trans)glycosidases"/>
    <property type="match status" value="1"/>
</dbReference>
<evidence type="ECO:0000256" key="1">
    <source>
        <dbReference type="SAM" id="SignalP"/>
    </source>
</evidence>
<dbReference type="EMBL" id="JARJJS010000002">
    <property type="protein sequence ID" value="MDF4024700.1"/>
    <property type="molecule type" value="Genomic_DNA"/>
</dbReference>
<reference evidence="2 3" key="1">
    <citation type="journal article" date="2024" name="Curr. Microbiol.">
        <title>Luteibacter sahnii sp. nov., A Novel Yellow-Colored Xanthomonadin Pigment Producing Probiotic Bacterium from Healthy Rice Seed Microbiome.</title>
        <authorList>
            <person name="Jaiswal G."/>
            <person name="Rana R."/>
            <person name="Nayak P.K."/>
            <person name="Chouhan R."/>
            <person name="Gandhi S.G."/>
            <person name="Patel H.K."/>
            <person name="Patil P.B."/>
        </authorList>
    </citation>
    <scope>NUCLEOTIDE SEQUENCE [LARGE SCALE GENOMIC DNA]</scope>
    <source>
        <strain evidence="2 3">PPL201</strain>
    </source>
</reference>
<comment type="caution">
    <text evidence="2">The sequence shown here is derived from an EMBL/GenBank/DDBJ whole genome shotgun (WGS) entry which is preliminary data.</text>
</comment>
<organism evidence="2 3">
    <name type="scientific">Luteibacter sahnii</name>
    <dbReference type="NCBI Taxonomy" id="3021977"/>
    <lineage>
        <taxon>Bacteria</taxon>
        <taxon>Pseudomonadati</taxon>
        <taxon>Pseudomonadota</taxon>
        <taxon>Gammaproteobacteria</taxon>
        <taxon>Lysobacterales</taxon>
        <taxon>Rhodanobacteraceae</taxon>
        <taxon>Luteibacter</taxon>
    </lineage>
</organism>
<proteinExistence type="predicted"/>
<accession>A0ABT6B9G2</accession>
<name>A0ABT6B9G2_9GAMM</name>
<keyword evidence="3" id="KW-1185">Reference proteome</keyword>
<feature type="signal peptide" evidence="1">
    <location>
        <begin position="1"/>
        <end position="18"/>
    </location>
</feature>
<dbReference type="Proteomes" id="UP001528850">
    <property type="component" value="Unassembled WGS sequence"/>
</dbReference>
<sequence>MRTILTFAFLGLPAIAHAAAVDPVHPGTALRVKATNAVLDPTVRKAADGSELVALTFQPSVAPSLTLSPTQGAWHWPANGTMRLRVQNGMPWPVTLIVDVASGDKHLKTTVGLPPGPPQTLSLPLHATSPRAFGMQVGPPMPFDDGTIKRLVATSVDGAIDAAHVSSVTVSMPQPGAAQTVLIGAIDDVPGDADLKAAYTGIVDRYGQYTRATWPEKIASDAELKQCADATPHVDAVAGLDRYGGRTDLAAMKATGWFHTQKQNGRWWLVTPEGHAFFSLGVNAVNHTDGRTYVQGREFMFTDASGASGRFGGTADSRSDNGSQRDNGMNHGRWWDIYANNVARTLGDDFAKAWRARTLDRLKAWRFNTLGNWSDPAFATDRRMAYTVPILIRGDFNTVSTGYDYWGRMPDPFDPRFVTATEHAVAAATRTVRDDPWLLGYFADNELAWAGQGPQGRWALAMGALAQGPESPAKQAFMAQLKQRYPDVAAFAKAWGVEATDWNHVAAAGFHAPDPNEAHPAIAADDIAFLKAYATRYFQTVAQVLKKADPHHLFLGGRLAVRTPEVEEASATVADVTSINTYTDLPEHGFDVAEFRRWDKPVMITEFHFGSADRGPFGNGVVGVASEAERGKAYARFVDAANASGVIVGTHWFQYVDQPVTGRVLDGENAHIGLVGITDIPFDGFTRDVTATNARVGGGSGGGRGR</sequence>
<evidence type="ECO:0000313" key="2">
    <source>
        <dbReference type="EMBL" id="MDF4024700.1"/>
    </source>
</evidence>
<keyword evidence="1" id="KW-0732">Signal</keyword>
<dbReference type="Gene3D" id="3.20.20.80">
    <property type="entry name" value="Glycosidases"/>
    <property type="match status" value="1"/>
</dbReference>
<feature type="chain" id="PRO_5047060564" evidence="1">
    <location>
        <begin position="19"/>
        <end position="706"/>
    </location>
</feature>
<gene>
    <name evidence="2" type="ORF">P3W24_06980</name>
</gene>
<dbReference type="Gene3D" id="2.60.120.430">
    <property type="entry name" value="Galactose-binding lectin"/>
    <property type="match status" value="1"/>
</dbReference>
<protein>
    <submittedName>
        <fullName evidence="2">Beta-agarase</fullName>
    </submittedName>
</protein>
<dbReference type="InterPro" id="IPR017853">
    <property type="entry name" value="GH"/>
</dbReference>